<sequence length="407" mass="43416">MKLSTKITVSLLLGIIAGIILNLFFPNIVPNLDQYVLSPLGAIFLRSIQFVVVPIVFTSLIVGFTSIKNPEKVGRLTGKLLSLYIVTNLVALVIGIATAAILKPGNSVSNIGELSKQEAPESQGIIDWLVSIIPTNPFESFSSGNLLQIIFTAILIIIGIRLAGEKANPFITFVESFHEIVGKITSVVLKLSPIGVFALICSIIATQGIELVQNLIMYIIGLILAVIVMIFVYFLFLSLMKISPIRFWKSFLPAFGIAFGTSSSNAALPVAIENAQGPFKMKKEIASFAISLGTALKRDGACIMQGFNALFVAQLFNVEITPTLIISIMVSTVIVSFSTAGVPGAGIIMMSTVLTAAGLPLEGIAIVAGIDRLTEGFRTLLNVLGNTANAAMLDKWEPTAEQDKATA</sequence>
<dbReference type="Pfam" id="PF00375">
    <property type="entry name" value="SDF"/>
    <property type="match status" value="1"/>
</dbReference>
<dbReference type="RefSeq" id="WP_121523874.1">
    <property type="nucleotide sequence ID" value="NZ_RCHR01000004.1"/>
</dbReference>
<evidence type="ECO:0000313" key="9">
    <source>
        <dbReference type="Proteomes" id="UP000270219"/>
    </source>
</evidence>
<evidence type="ECO:0000256" key="1">
    <source>
        <dbReference type="ARBA" id="ARBA00004651"/>
    </source>
</evidence>
<keyword evidence="4 7" id="KW-0812">Transmembrane</keyword>
<feature type="transmembrane region" description="Helical" evidence="7">
    <location>
        <begin position="48"/>
        <end position="68"/>
    </location>
</feature>
<proteinExistence type="predicted"/>
<keyword evidence="6 7" id="KW-0472">Membrane</keyword>
<keyword evidence="2" id="KW-0813">Transport</keyword>
<feature type="transmembrane region" description="Helical" evidence="7">
    <location>
        <begin position="215"/>
        <end position="239"/>
    </location>
</feature>
<dbReference type="Gene3D" id="1.10.3860.10">
    <property type="entry name" value="Sodium:dicarboxylate symporter"/>
    <property type="match status" value="1"/>
</dbReference>
<keyword evidence="5 7" id="KW-1133">Transmembrane helix</keyword>
<dbReference type="PRINTS" id="PR00173">
    <property type="entry name" value="EDTRNSPORT"/>
</dbReference>
<dbReference type="Proteomes" id="UP000270219">
    <property type="component" value="Unassembled WGS sequence"/>
</dbReference>
<feature type="transmembrane region" description="Helical" evidence="7">
    <location>
        <begin position="80"/>
        <end position="102"/>
    </location>
</feature>
<dbReference type="OrthoDB" id="9768885at2"/>
<dbReference type="GO" id="GO:0015293">
    <property type="term" value="F:symporter activity"/>
    <property type="evidence" value="ECO:0007669"/>
    <property type="project" value="UniProtKB-KW"/>
</dbReference>
<feature type="transmembrane region" description="Helical" evidence="7">
    <location>
        <begin position="184"/>
        <end position="209"/>
    </location>
</feature>
<dbReference type="InterPro" id="IPR036458">
    <property type="entry name" value="Na:dicarbo_symporter_sf"/>
</dbReference>
<gene>
    <name evidence="8" type="ORF">D8M04_13620</name>
</gene>
<comment type="subcellular location">
    <subcellularLocation>
        <location evidence="1">Cell membrane</location>
        <topology evidence="1">Multi-pass membrane protein</topology>
    </subcellularLocation>
</comment>
<organism evidence="8 9">
    <name type="scientific">Oceanobacillus piezotolerans</name>
    <dbReference type="NCBI Taxonomy" id="2448030"/>
    <lineage>
        <taxon>Bacteria</taxon>
        <taxon>Bacillati</taxon>
        <taxon>Bacillota</taxon>
        <taxon>Bacilli</taxon>
        <taxon>Bacillales</taxon>
        <taxon>Bacillaceae</taxon>
        <taxon>Oceanobacillus</taxon>
    </lineage>
</organism>
<keyword evidence="9" id="KW-1185">Reference proteome</keyword>
<reference evidence="8 9" key="1">
    <citation type="submission" date="2018-10" db="EMBL/GenBank/DDBJ databases">
        <title>Oceanobacillus sp. YLB-02 draft genome.</title>
        <authorList>
            <person name="Yu L."/>
        </authorList>
    </citation>
    <scope>NUCLEOTIDE SEQUENCE [LARGE SCALE GENOMIC DNA]</scope>
    <source>
        <strain evidence="8 9">YLB-02</strain>
    </source>
</reference>
<name>A0A498D513_9BACI</name>
<evidence type="ECO:0000313" key="8">
    <source>
        <dbReference type="EMBL" id="RLL43936.1"/>
    </source>
</evidence>
<dbReference type="EMBL" id="RCHR01000004">
    <property type="protein sequence ID" value="RLL43936.1"/>
    <property type="molecule type" value="Genomic_DNA"/>
</dbReference>
<keyword evidence="3" id="KW-1003">Cell membrane</keyword>
<evidence type="ECO:0000256" key="7">
    <source>
        <dbReference type="SAM" id="Phobius"/>
    </source>
</evidence>
<evidence type="ECO:0000256" key="3">
    <source>
        <dbReference type="ARBA" id="ARBA00022475"/>
    </source>
</evidence>
<dbReference type="PANTHER" id="PTHR42865:SF7">
    <property type="entry name" value="PROTON_GLUTAMATE-ASPARTATE SYMPORTER"/>
    <property type="match status" value="1"/>
</dbReference>
<protein>
    <submittedName>
        <fullName evidence="8">Dicarboxylate/amino acid:cation symporter</fullName>
    </submittedName>
</protein>
<feature type="transmembrane region" description="Helical" evidence="7">
    <location>
        <begin position="7"/>
        <end position="28"/>
    </location>
</feature>
<dbReference type="AlphaFoldDB" id="A0A498D513"/>
<accession>A0A498D513</accession>
<dbReference type="InterPro" id="IPR001991">
    <property type="entry name" value="Na-dicarboxylate_symporter"/>
</dbReference>
<evidence type="ECO:0000256" key="5">
    <source>
        <dbReference type="ARBA" id="ARBA00022989"/>
    </source>
</evidence>
<dbReference type="PANTHER" id="PTHR42865">
    <property type="entry name" value="PROTON/GLUTAMATE-ASPARTATE SYMPORTER"/>
    <property type="match status" value="1"/>
</dbReference>
<dbReference type="GO" id="GO:0005886">
    <property type="term" value="C:plasma membrane"/>
    <property type="evidence" value="ECO:0007669"/>
    <property type="project" value="UniProtKB-SubCell"/>
</dbReference>
<evidence type="ECO:0000256" key="6">
    <source>
        <dbReference type="ARBA" id="ARBA00023136"/>
    </source>
</evidence>
<evidence type="ECO:0000256" key="4">
    <source>
        <dbReference type="ARBA" id="ARBA00022692"/>
    </source>
</evidence>
<dbReference type="SUPFAM" id="SSF118215">
    <property type="entry name" value="Proton glutamate symport protein"/>
    <property type="match status" value="1"/>
</dbReference>
<feature type="transmembrane region" description="Helical" evidence="7">
    <location>
        <begin position="146"/>
        <end position="163"/>
    </location>
</feature>
<feature type="transmembrane region" description="Helical" evidence="7">
    <location>
        <begin position="320"/>
        <end position="342"/>
    </location>
</feature>
<comment type="caution">
    <text evidence="8">The sequence shown here is derived from an EMBL/GenBank/DDBJ whole genome shotgun (WGS) entry which is preliminary data.</text>
</comment>
<evidence type="ECO:0000256" key="2">
    <source>
        <dbReference type="ARBA" id="ARBA00022448"/>
    </source>
</evidence>